<dbReference type="AlphaFoldDB" id="I3SEK0"/>
<proteinExistence type="evidence at transcript level"/>
<evidence type="ECO:0000256" key="1">
    <source>
        <dbReference type="SAM" id="Phobius"/>
    </source>
</evidence>
<feature type="transmembrane region" description="Helical" evidence="1">
    <location>
        <begin position="127"/>
        <end position="145"/>
    </location>
</feature>
<reference evidence="2" key="1">
    <citation type="submission" date="2012-05" db="EMBL/GenBank/DDBJ databases">
        <authorList>
            <person name="Krishnakumar V."/>
            <person name="Cheung F."/>
            <person name="Xiao Y."/>
            <person name="Chan A."/>
            <person name="Moskal W.A."/>
            <person name="Town C.D."/>
        </authorList>
    </citation>
    <scope>NUCLEOTIDE SEQUENCE</scope>
</reference>
<evidence type="ECO:0008006" key="3">
    <source>
        <dbReference type="Google" id="ProtNLM"/>
    </source>
</evidence>
<keyword evidence="1" id="KW-0472">Membrane</keyword>
<keyword evidence="1" id="KW-0812">Transmembrane</keyword>
<sequence length="270" mass="31308">MNYMHAIHTTQNSSTEQYQLQTIPSTTSRPHGSFQLCFNTDGDFICCSFRWSFLRFLHFSFIWNQSYENVLVTEVFSLLCCKLPNIVLKTSNKLNGIIPEFFFTAFKVYYDLNLVTITQKFPRSFQTYRIIMLIYVVSHFELLQIHPTSSTFLLLISFLLLQFISIFTVIHYSNNRRICLCGYYYQIKFSIFSHSNCLIKRYYSNHILTLINKSNGIRTKCGEVESLSIVGVFLRRSSSEVATATVGGRTEVNTITNGCVGRKSERGRRL</sequence>
<dbReference type="EMBL" id="BT138897">
    <property type="protein sequence ID" value="AFK38692.1"/>
    <property type="molecule type" value="mRNA"/>
</dbReference>
<feature type="transmembrane region" description="Helical" evidence="1">
    <location>
        <begin position="151"/>
        <end position="170"/>
    </location>
</feature>
<keyword evidence="1" id="KW-1133">Transmembrane helix</keyword>
<accession>I3SEK0</accession>
<name>I3SEK0_MEDTR</name>
<evidence type="ECO:0000313" key="2">
    <source>
        <dbReference type="EMBL" id="AFK38692.1"/>
    </source>
</evidence>
<protein>
    <recommendedName>
        <fullName evidence="3">Transmembrane protein</fullName>
    </recommendedName>
</protein>
<organism evidence="2">
    <name type="scientific">Medicago truncatula</name>
    <name type="common">Barrel medic</name>
    <name type="synonym">Medicago tribuloides</name>
    <dbReference type="NCBI Taxonomy" id="3880"/>
    <lineage>
        <taxon>Eukaryota</taxon>
        <taxon>Viridiplantae</taxon>
        <taxon>Streptophyta</taxon>
        <taxon>Embryophyta</taxon>
        <taxon>Tracheophyta</taxon>
        <taxon>Spermatophyta</taxon>
        <taxon>Magnoliopsida</taxon>
        <taxon>eudicotyledons</taxon>
        <taxon>Gunneridae</taxon>
        <taxon>Pentapetalae</taxon>
        <taxon>rosids</taxon>
        <taxon>fabids</taxon>
        <taxon>Fabales</taxon>
        <taxon>Fabaceae</taxon>
        <taxon>Papilionoideae</taxon>
        <taxon>50 kb inversion clade</taxon>
        <taxon>NPAAA clade</taxon>
        <taxon>Hologalegina</taxon>
        <taxon>IRL clade</taxon>
        <taxon>Trifolieae</taxon>
        <taxon>Medicago</taxon>
    </lineage>
</organism>